<proteinExistence type="predicted"/>
<dbReference type="EMBL" id="AFYH01121992">
    <property type="status" value="NOT_ANNOTATED_CDS"/>
    <property type="molecule type" value="Genomic_DNA"/>
</dbReference>
<dbReference type="GO" id="GO:0008408">
    <property type="term" value="F:3'-5' exonuclease activity"/>
    <property type="evidence" value="ECO:0007669"/>
    <property type="project" value="InterPro"/>
</dbReference>
<dbReference type="GO" id="GO:1990923">
    <property type="term" value="C:PET complex"/>
    <property type="evidence" value="ECO:0007669"/>
    <property type="project" value="TreeGrafter"/>
</dbReference>
<reference evidence="3" key="2">
    <citation type="submission" date="2025-08" db="UniProtKB">
        <authorList>
            <consortium name="Ensembl"/>
        </authorList>
    </citation>
    <scope>IDENTIFICATION</scope>
</reference>
<dbReference type="InParanoid" id="H3AD14"/>
<organism evidence="3 4">
    <name type="scientific">Latimeria chalumnae</name>
    <name type="common">Coelacanth</name>
    <dbReference type="NCBI Taxonomy" id="7897"/>
    <lineage>
        <taxon>Eukaryota</taxon>
        <taxon>Metazoa</taxon>
        <taxon>Chordata</taxon>
        <taxon>Craniata</taxon>
        <taxon>Vertebrata</taxon>
        <taxon>Euteleostomi</taxon>
        <taxon>Coelacanthiformes</taxon>
        <taxon>Coelacanthidae</taxon>
        <taxon>Latimeria</taxon>
    </lineage>
</organism>
<evidence type="ECO:0000313" key="4">
    <source>
        <dbReference type="Proteomes" id="UP000008672"/>
    </source>
</evidence>
<feature type="region of interest" description="Disordered" evidence="1">
    <location>
        <begin position="509"/>
        <end position="531"/>
    </location>
</feature>
<dbReference type="STRING" id="7897.ENSLACP00000007535"/>
<dbReference type="SUPFAM" id="SSF53098">
    <property type="entry name" value="Ribonuclease H-like"/>
    <property type="match status" value="1"/>
</dbReference>
<gene>
    <name evidence="3" type="primary">EXD1</name>
</gene>
<dbReference type="Pfam" id="PF01612">
    <property type="entry name" value="DNA_pol_A_exo1"/>
    <property type="match status" value="1"/>
</dbReference>
<dbReference type="PANTHER" id="PTHR46628:SF1">
    <property type="entry name" value="PIRNA BIOGENESIS PROTEIN EXD1"/>
    <property type="match status" value="1"/>
</dbReference>
<dbReference type="EMBL" id="AFYH01121993">
    <property type="status" value="NOT_ANNOTATED_CDS"/>
    <property type="molecule type" value="Genomic_DNA"/>
</dbReference>
<dbReference type="InterPro" id="IPR012337">
    <property type="entry name" value="RNaseH-like_sf"/>
</dbReference>
<sequence>MEPACGHRALSGFLQKRVRVTLASGSYSGVIQHIGSSRTLSLDRVEDLENGRMLPGVKMFFGHEVLNGKLARPENEAKSRRDWSLPQRLSAYENRPKKINKIDIMINKSAGTVTPAHTNSLNNDDVLSVSEEEDNVDYIVIDEFQHNFGFAMLHIKKQNVVGVAVEGVNICRHGKLCWIQIATKSRVYLFDVLHLGLRAFKNGLTMILEDRGILKVIHDCRWISDCLYSQYGVNLKNVFDTQVADVLQFSMETGGFLPQCVSTLEETLVRHLEMPLARISFLRCKVQAVKENPEVWCVRPLPLTLLRTLALEVQYLQPLRLVLMDKLMTDYTCMVDNYLSSFREQNGEIFGSTELSSLELPAELRQFRTVQCNRRARAEKQYKMDKDGLLVRSSPESKSGLVGTPSGQCDHKAFSGCSEESPAALCPSSGVQVLELSNQLRVVEEEKSGRTRTDSVAGSGTVLEHLYATCGTKNNHFSDKLSSTEVGEPFGPSAWGLDEEVKRCVERPSETKNAHPQGNKLHGKTTSNFKGNGPLRNFIKDLHSQLPKSQLPLKIAGWLPTRWPLLENREPGGTPTNPSSSILPPCPPLEEGVDLLA</sequence>
<dbReference type="InterPro" id="IPR002562">
    <property type="entry name" value="3'-5'_exonuclease_dom"/>
</dbReference>
<reference evidence="4" key="1">
    <citation type="submission" date="2011-08" db="EMBL/GenBank/DDBJ databases">
        <title>The draft genome of Latimeria chalumnae.</title>
        <authorList>
            <person name="Di Palma F."/>
            <person name="Alfoldi J."/>
            <person name="Johnson J."/>
            <person name="Berlin A."/>
            <person name="Gnerre S."/>
            <person name="Jaffe D."/>
            <person name="MacCallum I."/>
            <person name="Young S."/>
            <person name="Walker B.J."/>
            <person name="Lander E."/>
            <person name="Lindblad-Toh K."/>
        </authorList>
    </citation>
    <scope>NUCLEOTIDE SEQUENCE [LARGE SCALE GENOMIC DNA]</scope>
    <source>
        <strain evidence="4">Wild caught</strain>
    </source>
</reference>
<dbReference type="OMA" id="HLKMSPQ"/>
<evidence type="ECO:0000259" key="2">
    <source>
        <dbReference type="SMART" id="SM00474"/>
    </source>
</evidence>
<dbReference type="GO" id="GO:0034587">
    <property type="term" value="P:piRNA processing"/>
    <property type="evidence" value="ECO:0007669"/>
    <property type="project" value="TreeGrafter"/>
</dbReference>
<accession>H3AD14</accession>
<keyword evidence="4" id="KW-1185">Reference proteome</keyword>
<dbReference type="GO" id="GO:0003676">
    <property type="term" value="F:nucleic acid binding"/>
    <property type="evidence" value="ECO:0007669"/>
    <property type="project" value="InterPro"/>
</dbReference>
<dbReference type="InterPro" id="IPR052144">
    <property type="entry name" value="piRNA_biogenesis_EXD1"/>
</dbReference>
<dbReference type="CDD" id="cd06148">
    <property type="entry name" value="Egl_like_exo"/>
    <property type="match status" value="1"/>
</dbReference>
<feature type="domain" description="3'-5' exonuclease" evidence="2">
    <location>
        <begin position="137"/>
        <end position="328"/>
    </location>
</feature>
<dbReference type="Gene3D" id="3.30.420.10">
    <property type="entry name" value="Ribonuclease H-like superfamily/Ribonuclease H"/>
    <property type="match status" value="1"/>
</dbReference>
<evidence type="ECO:0000256" key="1">
    <source>
        <dbReference type="SAM" id="MobiDB-lite"/>
    </source>
</evidence>
<dbReference type="SMART" id="SM00474">
    <property type="entry name" value="35EXOc"/>
    <property type="match status" value="1"/>
</dbReference>
<dbReference type="PANTHER" id="PTHR46628">
    <property type="entry name" value="PIRNA BIOGENESIS PROTEIN EXD1"/>
    <property type="match status" value="1"/>
</dbReference>
<dbReference type="EMBL" id="AFYH01121988">
    <property type="status" value="NOT_ANNOTATED_CDS"/>
    <property type="molecule type" value="Genomic_DNA"/>
</dbReference>
<dbReference type="EMBL" id="AFYH01121994">
    <property type="status" value="NOT_ANNOTATED_CDS"/>
    <property type="molecule type" value="Genomic_DNA"/>
</dbReference>
<dbReference type="EMBL" id="AFYH01121986">
    <property type="status" value="NOT_ANNOTATED_CDS"/>
    <property type="molecule type" value="Genomic_DNA"/>
</dbReference>
<dbReference type="EMBL" id="AFYH01121990">
    <property type="status" value="NOT_ANNOTATED_CDS"/>
    <property type="molecule type" value="Genomic_DNA"/>
</dbReference>
<dbReference type="InterPro" id="IPR036397">
    <property type="entry name" value="RNaseH_sf"/>
</dbReference>
<dbReference type="EMBL" id="AFYH01121985">
    <property type="status" value="NOT_ANNOTATED_CDS"/>
    <property type="molecule type" value="Genomic_DNA"/>
</dbReference>
<dbReference type="EMBL" id="AFYH01121987">
    <property type="status" value="NOT_ANNOTATED_CDS"/>
    <property type="molecule type" value="Genomic_DNA"/>
</dbReference>
<dbReference type="eggNOG" id="KOG2405">
    <property type="taxonomic scope" value="Eukaryota"/>
</dbReference>
<dbReference type="AlphaFoldDB" id="H3AD14"/>
<dbReference type="FunCoup" id="H3AD14">
    <property type="interactions" value="11"/>
</dbReference>
<feature type="region of interest" description="Disordered" evidence="1">
    <location>
        <begin position="567"/>
        <end position="597"/>
    </location>
</feature>
<dbReference type="Ensembl" id="ENSLACT00000007599.1">
    <property type="protein sequence ID" value="ENSLACP00000007535.1"/>
    <property type="gene ID" value="ENSLACG00000006680.1"/>
</dbReference>
<reference evidence="3" key="3">
    <citation type="submission" date="2025-09" db="UniProtKB">
        <authorList>
            <consortium name="Ensembl"/>
        </authorList>
    </citation>
    <scope>IDENTIFICATION</scope>
</reference>
<dbReference type="EMBL" id="AFYH01121991">
    <property type="status" value="NOT_ANNOTATED_CDS"/>
    <property type="molecule type" value="Genomic_DNA"/>
</dbReference>
<dbReference type="GeneTree" id="ENSGT00390000003581"/>
<name>H3AD14_LATCH</name>
<protein>
    <submittedName>
        <fullName evidence="3">Exonuclease 3'-5' domain containing 1</fullName>
    </submittedName>
</protein>
<dbReference type="Proteomes" id="UP000008672">
    <property type="component" value="Unassembled WGS sequence"/>
</dbReference>
<evidence type="ECO:0000313" key="3">
    <source>
        <dbReference type="Ensembl" id="ENSLACP00000007535.1"/>
    </source>
</evidence>
<dbReference type="EMBL" id="AFYH01121989">
    <property type="status" value="NOT_ANNOTATED_CDS"/>
    <property type="molecule type" value="Genomic_DNA"/>
</dbReference>